<dbReference type="EMBL" id="BKDJ01000010">
    <property type="protein sequence ID" value="GER23603.1"/>
    <property type="molecule type" value="Genomic_DNA"/>
</dbReference>
<gene>
    <name evidence="2" type="ORF">NCCP1664_20980</name>
</gene>
<proteinExistence type="predicted"/>
<dbReference type="Proteomes" id="UP000325307">
    <property type="component" value="Unassembled WGS sequence"/>
</dbReference>
<evidence type="ECO:0000256" key="1">
    <source>
        <dbReference type="SAM" id="MobiDB-lite"/>
    </source>
</evidence>
<evidence type="ECO:0000313" key="3">
    <source>
        <dbReference type="Proteomes" id="UP000325307"/>
    </source>
</evidence>
<dbReference type="AlphaFoldDB" id="A0A5A7NRX9"/>
<organism evidence="2 3">
    <name type="scientific">Zafaria cholistanensis</name>
    <dbReference type="NCBI Taxonomy" id="1682741"/>
    <lineage>
        <taxon>Bacteria</taxon>
        <taxon>Bacillati</taxon>
        <taxon>Actinomycetota</taxon>
        <taxon>Actinomycetes</taxon>
        <taxon>Micrococcales</taxon>
        <taxon>Micrococcaceae</taxon>
        <taxon>Zafaria</taxon>
    </lineage>
</organism>
<comment type="caution">
    <text evidence="2">The sequence shown here is derived from an EMBL/GenBank/DDBJ whole genome shotgun (WGS) entry which is preliminary data.</text>
</comment>
<name>A0A5A7NRX9_9MICC</name>
<reference evidence="2 3" key="1">
    <citation type="submission" date="2019-09" db="EMBL/GenBank/DDBJ databases">
        <title>Arthrobacter zafarii sp. nov., a moderately thermotolerant and halotolerant actinobacterium isolated from Cholistan desert soil of Pakistan.</title>
        <authorList>
            <person name="Amin A."/>
            <person name="Ahmed I."/>
            <person name="Khalid N."/>
            <person name="Schumann P."/>
            <person name="Busse H.J."/>
            <person name="Khan I.U."/>
            <person name="Li S."/>
            <person name="Li W.J."/>
        </authorList>
    </citation>
    <scope>NUCLEOTIDE SEQUENCE [LARGE SCALE GENOMIC DNA]</scope>
    <source>
        <strain evidence="2 3">NCCP-1664</strain>
    </source>
</reference>
<feature type="compositionally biased region" description="Basic and acidic residues" evidence="1">
    <location>
        <begin position="432"/>
        <end position="441"/>
    </location>
</feature>
<feature type="region of interest" description="Disordered" evidence="1">
    <location>
        <begin position="425"/>
        <end position="446"/>
    </location>
</feature>
<dbReference type="OrthoDB" id="8452205at2"/>
<protein>
    <recommendedName>
        <fullName evidence="4">S1 motif domain-containing protein</fullName>
    </recommendedName>
</protein>
<evidence type="ECO:0008006" key="4">
    <source>
        <dbReference type="Google" id="ProtNLM"/>
    </source>
</evidence>
<dbReference type="RefSeq" id="WP_149957181.1">
    <property type="nucleotide sequence ID" value="NZ_BKDJ01000010.1"/>
</dbReference>
<evidence type="ECO:0000313" key="2">
    <source>
        <dbReference type="EMBL" id="GER23603.1"/>
    </source>
</evidence>
<accession>A0A5A7NRX9</accession>
<keyword evidence="3" id="KW-1185">Reference proteome</keyword>
<sequence length="591" mass="63969">MGVTVWERSGGELAELVLSGRERHLVVVSRKLGEEPLHFDAAYVAGEVGDWADVVVIENGQMTEDFADGLPLTWEVWGNAARAYRYAETGGQRGTPTKYFTPRFPRDLPRMTEDLIDLVLRLPMPKGGAPAAVTGPLPVVPQRRSGTVTGFIGEGERAWVELEDGSRAHIRQADVVPGARLDWLLAKGQPVAGLLDPDTRVLDISASVSRPRLAKAYTWGQVVLCLVESAEADRAVLSPLPGESLTIGRAEISSNDLDDVDSLLSPGQVVPARLVQNKGLKRLVLVDVDDDEPVVPCPAFVEGGLPWLELGRDLLPPEEDDGRFLPSGSAAVESAAVPVTGGGTSAAPSGPAETVDPGRALRTALLEIDSLKAQLRAAGGTSGVGIPNPARTEVAEPGEDWAVLEQELLDQLRQLTEENTRLQKANRQLTKQRNDAQERARKAVRSRPAAERSALELFGTVEEALRHEVHSAWVGRISPAEKADLPLASYRVGPKFVESYFAQPAEVRSKAAKALVDLLVGRAGYVNGREVHPLRTGLGGNNPQQAREDGALCFRMAVENNVPSARRVHFWKLPDGDIELHEVVLHDRYDV</sequence>